<organism evidence="3 4">
    <name type="scientific">Pisum sativum</name>
    <name type="common">Garden pea</name>
    <name type="synonym">Lathyrus oleraceus</name>
    <dbReference type="NCBI Taxonomy" id="3888"/>
    <lineage>
        <taxon>Eukaryota</taxon>
        <taxon>Viridiplantae</taxon>
        <taxon>Streptophyta</taxon>
        <taxon>Embryophyta</taxon>
        <taxon>Tracheophyta</taxon>
        <taxon>Spermatophyta</taxon>
        <taxon>Magnoliopsida</taxon>
        <taxon>eudicotyledons</taxon>
        <taxon>Gunneridae</taxon>
        <taxon>Pentapetalae</taxon>
        <taxon>rosids</taxon>
        <taxon>fabids</taxon>
        <taxon>Fabales</taxon>
        <taxon>Fabaceae</taxon>
        <taxon>Papilionoideae</taxon>
        <taxon>50 kb inversion clade</taxon>
        <taxon>NPAAA clade</taxon>
        <taxon>Hologalegina</taxon>
        <taxon>IRL clade</taxon>
        <taxon>Fabeae</taxon>
        <taxon>Lathyrus</taxon>
    </lineage>
</organism>
<dbReference type="AlphaFoldDB" id="A0A9D4W3V6"/>
<reference evidence="3 4" key="1">
    <citation type="journal article" date="2022" name="Nat. Genet.">
        <title>Improved pea reference genome and pan-genome highlight genomic features and evolutionary characteristics.</title>
        <authorList>
            <person name="Yang T."/>
            <person name="Liu R."/>
            <person name="Luo Y."/>
            <person name="Hu S."/>
            <person name="Wang D."/>
            <person name="Wang C."/>
            <person name="Pandey M.K."/>
            <person name="Ge S."/>
            <person name="Xu Q."/>
            <person name="Li N."/>
            <person name="Li G."/>
            <person name="Huang Y."/>
            <person name="Saxena R.K."/>
            <person name="Ji Y."/>
            <person name="Li M."/>
            <person name="Yan X."/>
            <person name="He Y."/>
            <person name="Liu Y."/>
            <person name="Wang X."/>
            <person name="Xiang C."/>
            <person name="Varshney R.K."/>
            <person name="Ding H."/>
            <person name="Gao S."/>
            <person name="Zong X."/>
        </authorList>
    </citation>
    <scope>NUCLEOTIDE SEQUENCE [LARGE SCALE GENOMIC DNA]</scope>
    <source>
        <strain evidence="3 4">cv. Zhongwan 6</strain>
    </source>
</reference>
<keyword evidence="4" id="KW-1185">Reference proteome</keyword>
<evidence type="ECO:0000313" key="4">
    <source>
        <dbReference type="Proteomes" id="UP001058974"/>
    </source>
</evidence>
<protein>
    <recommendedName>
        <fullName evidence="2">Gag1-like clamp domain-containing protein</fullName>
    </recommendedName>
</protein>
<dbReference type="Gramene" id="Psat06G0079100-T1">
    <property type="protein sequence ID" value="KAI5393811.1"/>
    <property type="gene ID" value="KIW84_060791"/>
</dbReference>
<feature type="transmembrane region" description="Helical" evidence="1">
    <location>
        <begin position="16"/>
        <end position="37"/>
    </location>
</feature>
<keyword evidence="1" id="KW-0812">Transmembrane</keyword>
<dbReference type="PANTHER" id="PTHR33373">
    <property type="entry name" value="OS07G0479600 PROTEIN"/>
    <property type="match status" value="1"/>
</dbReference>
<keyword evidence="1" id="KW-1133">Transmembrane helix</keyword>
<comment type="caution">
    <text evidence="3">The sequence shown here is derived from an EMBL/GenBank/DDBJ whole genome shotgun (WGS) entry which is preliminary data.</text>
</comment>
<dbReference type="Pfam" id="PF13259">
    <property type="entry name" value="clamp_Gag1-like"/>
    <property type="match status" value="1"/>
</dbReference>
<dbReference type="InterPro" id="IPR025124">
    <property type="entry name" value="Gag1-like_clamp"/>
</dbReference>
<proteinExistence type="predicted"/>
<dbReference type="EMBL" id="JAMSHJ010000006">
    <property type="protein sequence ID" value="KAI5393811.1"/>
    <property type="molecule type" value="Genomic_DNA"/>
</dbReference>
<feature type="domain" description="Gag1-like clamp" evidence="2">
    <location>
        <begin position="106"/>
        <end position="208"/>
    </location>
</feature>
<evidence type="ECO:0000313" key="3">
    <source>
        <dbReference type="EMBL" id="KAI5393811.1"/>
    </source>
</evidence>
<sequence length="208" mass="23732">MYSKCCLLSLFDRFCIKKLCCSIFLFCCSCFRILVIISMEKFKLKFKGIFSSIGCLRSREKPSVGISMDEGFEGERIQGQIVTKNDGSSDFWSSSAYEKDHSAARSTKSLSSSGKTLNSSSDLQSASSSQINSHEFVNQGFIVWNQIRKQWGENKRSESKTENRESRISSNATYEDLLENNKPFPKPIPLREMINFLVDVWEQEGLYD</sequence>
<gene>
    <name evidence="3" type="ORF">KIW84_060791</name>
</gene>
<dbReference type="OrthoDB" id="1896025at2759"/>
<dbReference type="Proteomes" id="UP001058974">
    <property type="component" value="Chromosome 6"/>
</dbReference>
<evidence type="ECO:0000259" key="2">
    <source>
        <dbReference type="Pfam" id="PF13259"/>
    </source>
</evidence>
<name>A0A9D4W3V6_PEA</name>
<dbReference type="PANTHER" id="PTHR33373:SF22">
    <property type="entry name" value="DUF4050 FAMILY PROTEIN"/>
    <property type="match status" value="1"/>
</dbReference>
<accession>A0A9D4W3V6</accession>
<evidence type="ECO:0000256" key="1">
    <source>
        <dbReference type="SAM" id="Phobius"/>
    </source>
</evidence>
<keyword evidence="1" id="KW-0472">Membrane</keyword>